<dbReference type="NCBIfam" id="TIGR00012">
    <property type="entry name" value="L29"/>
    <property type="match status" value="1"/>
</dbReference>
<dbReference type="InterPro" id="IPR001854">
    <property type="entry name" value="Ribosomal_uL29"/>
</dbReference>
<dbReference type="GO" id="GO:1990904">
    <property type="term" value="C:ribonucleoprotein complex"/>
    <property type="evidence" value="ECO:0007669"/>
    <property type="project" value="UniProtKB-KW"/>
</dbReference>
<dbReference type="SUPFAM" id="SSF46561">
    <property type="entry name" value="Ribosomal protein L29 (L29p)"/>
    <property type="match status" value="1"/>
</dbReference>
<evidence type="ECO:0000256" key="3">
    <source>
        <dbReference type="ARBA" id="ARBA00023274"/>
    </source>
</evidence>
<dbReference type="GO" id="GO:0003735">
    <property type="term" value="F:structural constituent of ribosome"/>
    <property type="evidence" value="ECO:0007669"/>
    <property type="project" value="InterPro"/>
</dbReference>
<evidence type="ECO:0000256" key="2">
    <source>
        <dbReference type="ARBA" id="ARBA00022980"/>
    </source>
</evidence>
<dbReference type="Gene3D" id="1.10.287.310">
    <property type="match status" value="1"/>
</dbReference>
<comment type="similarity">
    <text evidence="1 5">Belongs to the universal ribosomal protein uL29 family.</text>
</comment>
<keyword evidence="2 5" id="KW-0689">Ribosomal protein</keyword>
<keyword evidence="3 5" id="KW-0687">Ribonucleoprotein</keyword>
<sequence>MNSLYSHQLSYMDWADLKNKGKNELNEVLANTRAELRELRFDSHTLKQVHKIKEARKTIARIQTLLRQR</sequence>
<accession>A0A0G1RBF2</accession>
<organism evidence="6 7">
    <name type="scientific">Candidatus Magasanikbacteria bacterium GW2011_GWA2_46_17</name>
    <dbReference type="NCBI Taxonomy" id="1619042"/>
    <lineage>
        <taxon>Bacteria</taxon>
        <taxon>Candidatus Magasanikiibacteriota</taxon>
    </lineage>
</organism>
<dbReference type="Pfam" id="PF00831">
    <property type="entry name" value="Ribosomal_L29"/>
    <property type="match status" value="1"/>
</dbReference>
<comment type="caution">
    <text evidence="6">The sequence shown here is derived from an EMBL/GenBank/DDBJ whole genome shotgun (WGS) entry which is preliminary data.</text>
</comment>
<gene>
    <name evidence="5" type="primary">rpmC</name>
    <name evidence="6" type="ORF">UX39_C0001G0068</name>
</gene>
<dbReference type="GO" id="GO:0005840">
    <property type="term" value="C:ribosome"/>
    <property type="evidence" value="ECO:0007669"/>
    <property type="project" value="UniProtKB-KW"/>
</dbReference>
<name>A0A0G1RBF2_9BACT</name>
<dbReference type="CDD" id="cd00427">
    <property type="entry name" value="Ribosomal_L29_HIP"/>
    <property type="match status" value="1"/>
</dbReference>
<dbReference type="AlphaFoldDB" id="A0A0G1RBF2"/>
<reference evidence="6 7" key="1">
    <citation type="journal article" date="2015" name="Nature">
        <title>rRNA introns, odd ribosomes, and small enigmatic genomes across a large radiation of phyla.</title>
        <authorList>
            <person name="Brown C.T."/>
            <person name="Hug L.A."/>
            <person name="Thomas B.C."/>
            <person name="Sharon I."/>
            <person name="Castelle C.J."/>
            <person name="Singh A."/>
            <person name="Wilkins M.J."/>
            <person name="Williams K.H."/>
            <person name="Banfield J.F."/>
        </authorList>
    </citation>
    <scope>NUCLEOTIDE SEQUENCE [LARGE SCALE GENOMIC DNA]</scope>
</reference>
<dbReference type="Proteomes" id="UP000034175">
    <property type="component" value="Unassembled WGS sequence"/>
</dbReference>
<evidence type="ECO:0000256" key="5">
    <source>
        <dbReference type="HAMAP-Rule" id="MF_00374"/>
    </source>
</evidence>
<dbReference type="EMBL" id="LCMA01000001">
    <property type="protein sequence ID" value="KKU27348.1"/>
    <property type="molecule type" value="Genomic_DNA"/>
</dbReference>
<dbReference type="HAMAP" id="MF_00374">
    <property type="entry name" value="Ribosomal_uL29"/>
    <property type="match status" value="1"/>
</dbReference>
<evidence type="ECO:0000256" key="4">
    <source>
        <dbReference type="ARBA" id="ARBA00035204"/>
    </source>
</evidence>
<protein>
    <recommendedName>
        <fullName evidence="4 5">Large ribosomal subunit protein uL29</fullName>
    </recommendedName>
</protein>
<evidence type="ECO:0000313" key="6">
    <source>
        <dbReference type="EMBL" id="KKU27348.1"/>
    </source>
</evidence>
<dbReference type="InterPro" id="IPR036049">
    <property type="entry name" value="Ribosomal_uL29_sf"/>
</dbReference>
<dbReference type="GO" id="GO:0006412">
    <property type="term" value="P:translation"/>
    <property type="evidence" value="ECO:0007669"/>
    <property type="project" value="UniProtKB-UniRule"/>
</dbReference>
<evidence type="ECO:0000256" key="1">
    <source>
        <dbReference type="ARBA" id="ARBA00009254"/>
    </source>
</evidence>
<evidence type="ECO:0000313" key="7">
    <source>
        <dbReference type="Proteomes" id="UP000034175"/>
    </source>
</evidence>
<proteinExistence type="inferred from homology"/>